<dbReference type="Proteomes" id="UP000245765">
    <property type="component" value="Unassembled WGS sequence"/>
</dbReference>
<sequence length="466" mass="51569">MKAINPIRMGGVEVLPLVEGGKGVAVSNGATCGGWASGGGVGTFSGVNADSYDADGNVIRQVYHGRTRRDRHEELVAYGIAGGIAQARIAHEIAGGQGRIHMNVLWEMGGAERVARGVLEGAKGLVHGITCGAGMPYRLGDLAREYGVHYYPIISSARAFSALWKRSYSKTREWLGGVVYEDPWLAGGHNGLSNSEDPKRPEDPFPRVLKLRQTMNEFGLNEVPIIMAGGVWWLEEWEDWIDNPDLGPVAFQFGTRPLLTQESPISEEWKRRLLTLKDGDVLLQPFSPTGFYSSAVHNDFLRELEARNERQVAYTTEPVGDHIAEYGVGPRKRLVYLAPHDMARVAHWEAEGFTEAMRTPDNTLIFVTPDKAKEIVQDQVDCMGCLSHCRFSNWAQTEPDFSTGKKADPRSFCIQKTLQDIAHGGKLDENLMFSGHNAYRFGTDPFYSNGFVPTAKQLVERIMTGR</sequence>
<keyword evidence="1" id="KW-0503">Monooxygenase</keyword>
<dbReference type="OrthoDB" id="5288029at2"/>
<dbReference type="PANTHER" id="PTHR32332">
    <property type="entry name" value="2-NITROPROPANE DIOXYGENASE"/>
    <property type="match status" value="1"/>
</dbReference>
<dbReference type="Pfam" id="PF03060">
    <property type="entry name" value="NMO"/>
    <property type="match status" value="1"/>
</dbReference>
<keyword evidence="1" id="KW-0560">Oxidoreductase</keyword>
<dbReference type="PANTHER" id="PTHR32332:SF18">
    <property type="entry name" value="2-NITROPROPANE DIOXYGENASE"/>
    <property type="match status" value="1"/>
</dbReference>
<dbReference type="SUPFAM" id="SSF51412">
    <property type="entry name" value="Inosine monophosphate dehydrogenase (IMPDH)"/>
    <property type="match status" value="1"/>
</dbReference>
<name>A0A317F4N4_9PROT</name>
<dbReference type="GO" id="GO:0004497">
    <property type="term" value="F:monooxygenase activity"/>
    <property type="evidence" value="ECO:0007669"/>
    <property type="project" value="UniProtKB-KW"/>
</dbReference>
<dbReference type="RefSeq" id="WP_109873489.1">
    <property type="nucleotide sequence ID" value="NZ_QGNA01000008.1"/>
</dbReference>
<evidence type="ECO:0000313" key="2">
    <source>
        <dbReference type="Proteomes" id="UP000245765"/>
    </source>
</evidence>
<dbReference type="AlphaFoldDB" id="A0A317F4N4"/>
<dbReference type="InterPro" id="IPR013785">
    <property type="entry name" value="Aldolase_TIM"/>
</dbReference>
<comment type="caution">
    <text evidence="1">The sequence shown here is derived from an EMBL/GenBank/DDBJ whole genome shotgun (WGS) entry which is preliminary data.</text>
</comment>
<protein>
    <submittedName>
        <fullName evidence="1">Nitronate monooxygenase</fullName>
    </submittedName>
</protein>
<dbReference type="EMBL" id="QGNA01000008">
    <property type="protein sequence ID" value="PWS34120.1"/>
    <property type="molecule type" value="Genomic_DNA"/>
</dbReference>
<proteinExistence type="predicted"/>
<keyword evidence="2" id="KW-1185">Reference proteome</keyword>
<accession>A0A317F4N4</accession>
<gene>
    <name evidence="1" type="ORF">DFH01_26180</name>
</gene>
<organism evidence="1 2">
    <name type="scientific">Falsiroseomonas bella</name>
    <dbReference type="NCBI Taxonomy" id="2184016"/>
    <lineage>
        <taxon>Bacteria</taxon>
        <taxon>Pseudomonadati</taxon>
        <taxon>Pseudomonadota</taxon>
        <taxon>Alphaproteobacteria</taxon>
        <taxon>Acetobacterales</taxon>
        <taxon>Roseomonadaceae</taxon>
        <taxon>Falsiroseomonas</taxon>
    </lineage>
</organism>
<dbReference type="Gene3D" id="3.20.20.70">
    <property type="entry name" value="Aldolase class I"/>
    <property type="match status" value="1"/>
</dbReference>
<evidence type="ECO:0000313" key="1">
    <source>
        <dbReference type="EMBL" id="PWS34120.1"/>
    </source>
</evidence>
<reference evidence="2" key="1">
    <citation type="submission" date="2018-05" db="EMBL/GenBank/DDBJ databases">
        <authorList>
            <person name="Du Z."/>
            <person name="Wang X."/>
        </authorList>
    </citation>
    <scope>NUCLEOTIDE SEQUENCE [LARGE SCALE GENOMIC DNA]</scope>
    <source>
        <strain evidence="2">CQN31</strain>
    </source>
</reference>